<reference evidence="1" key="1">
    <citation type="journal article" date="2020" name="New Phytol.">
        <title>Comparative genomics reveals dynamic genome evolution in host specialist ectomycorrhizal fungi.</title>
        <authorList>
            <person name="Lofgren L.A."/>
            <person name="Nguyen N.H."/>
            <person name="Vilgalys R."/>
            <person name="Ruytinx J."/>
            <person name="Liao H.L."/>
            <person name="Branco S."/>
            <person name="Kuo A."/>
            <person name="LaButti K."/>
            <person name="Lipzen A."/>
            <person name="Andreopoulos W."/>
            <person name="Pangilinan J."/>
            <person name="Riley R."/>
            <person name="Hundley H."/>
            <person name="Na H."/>
            <person name="Barry K."/>
            <person name="Grigoriev I.V."/>
            <person name="Stajich J.E."/>
            <person name="Kennedy P.G."/>
        </authorList>
    </citation>
    <scope>NUCLEOTIDE SEQUENCE</scope>
    <source>
        <strain evidence="1">MN1</strain>
    </source>
</reference>
<evidence type="ECO:0000313" key="1">
    <source>
        <dbReference type="EMBL" id="KAG1823786.1"/>
    </source>
</evidence>
<comment type="caution">
    <text evidence="1">The sequence shown here is derived from an EMBL/GenBank/DDBJ whole genome shotgun (WGS) entry which is preliminary data.</text>
</comment>
<organism evidence="1 2">
    <name type="scientific">Suillus subaureus</name>
    <dbReference type="NCBI Taxonomy" id="48587"/>
    <lineage>
        <taxon>Eukaryota</taxon>
        <taxon>Fungi</taxon>
        <taxon>Dikarya</taxon>
        <taxon>Basidiomycota</taxon>
        <taxon>Agaricomycotina</taxon>
        <taxon>Agaricomycetes</taxon>
        <taxon>Agaricomycetidae</taxon>
        <taxon>Boletales</taxon>
        <taxon>Suillineae</taxon>
        <taxon>Suillaceae</taxon>
        <taxon>Suillus</taxon>
    </lineage>
</organism>
<dbReference type="RefSeq" id="XP_041197846.1">
    <property type="nucleotide sequence ID" value="XM_041339403.1"/>
</dbReference>
<evidence type="ECO:0000313" key="2">
    <source>
        <dbReference type="Proteomes" id="UP000807769"/>
    </source>
</evidence>
<proteinExistence type="predicted"/>
<dbReference type="Proteomes" id="UP000807769">
    <property type="component" value="Unassembled WGS sequence"/>
</dbReference>
<name>A0A9P7JID8_9AGAM</name>
<keyword evidence="2" id="KW-1185">Reference proteome</keyword>
<protein>
    <submittedName>
        <fullName evidence="1">Uncharacterized protein</fullName>
    </submittedName>
</protein>
<sequence>MSIVRPSQIPETLDDCSSPQKLRAHTWERALEILANGKTVLPKVMQDLGVKDMSVFKHWLEQEKIYLKGLAREPKEETLQMEYWQSLVNLSASGVTLDAAMNMFRIPSQPNNLPYDADTGSTYEIESMQRHALENVQGWFNLRHMKRLHDISQLPGFTGTLIPGLSACTSVRESASVPDPWIPANMFAANTPVHRPPSSVGTDTQEDLDEEEVAEEVAEEALRSLQHIILITDDFLQLQVLDDGEVEE</sequence>
<dbReference type="AlphaFoldDB" id="A0A9P7JID8"/>
<gene>
    <name evidence="1" type="ORF">BJ212DRAFT_1476649</name>
</gene>
<accession>A0A9P7JID8</accession>
<dbReference type="OrthoDB" id="2687299at2759"/>
<dbReference type="EMBL" id="JABBWG010000004">
    <property type="protein sequence ID" value="KAG1823786.1"/>
    <property type="molecule type" value="Genomic_DNA"/>
</dbReference>
<dbReference type="GeneID" id="64633419"/>